<dbReference type="EMBL" id="CAJVCH010153599">
    <property type="protein sequence ID" value="CAG7727760.1"/>
    <property type="molecule type" value="Genomic_DNA"/>
</dbReference>
<evidence type="ECO:0000313" key="3">
    <source>
        <dbReference type="Proteomes" id="UP000708208"/>
    </source>
</evidence>
<sequence length="109" mass="12987">MDEREDFNAEEHVDDQDIPYRLCEESGHYLNYLLRNSPERKDRRMPITKNIKRKEWGPSVGSPQPDLERKDRRLSVRKNNIRNGRRLLVGAPQSYHQRVDGRKTGKKIM</sequence>
<gene>
    <name evidence="2" type="ORF">AFUS01_LOCUS16589</name>
</gene>
<proteinExistence type="predicted"/>
<feature type="region of interest" description="Disordered" evidence="1">
    <location>
        <begin position="90"/>
        <end position="109"/>
    </location>
</feature>
<name>A0A8J2P0T0_9HEXA</name>
<accession>A0A8J2P0T0</accession>
<comment type="caution">
    <text evidence="2">The sequence shown here is derived from an EMBL/GenBank/DDBJ whole genome shotgun (WGS) entry which is preliminary data.</text>
</comment>
<organism evidence="2 3">
    <name type="scientific">Allacma fusca</name>
    <dbReference type="NCBI Taxonomy" id="39272"/>
    <lineage>
        <taxon>Eukaryota</taxon>
        <taxon>Metazoa</taxon>
        <taxon>Ecdysozoa</taxon>
        <taxon>Arthropoda</taxon>
        <taxon>Hexapoda</taxon>
        <taxon>Collembola</taxon>
        <taxon>Symphypleona</taxon>
        <taxon>Sminthuridae</taxon>
        <taxon>Allacma</taxon>
    </lineage>
</organism>
<protein>
    <submittedName>
        <fullName evidence="2">Uncharacterized protein</fullName>
    </submittedName>
</protein>
<keyword evidence="3" id="KW-1185">Reference proteome</keyword>
<evidence type="ECO:0000256" key="1">
    <source>
        <dbReference type="SAM" id="MobiDB-lite"/>
    </source>
</evidence>
<dbReference type="Proteomes" id="UP000708208">
    <property type="component" value="Unassembled WGS sequence"/>
</dbReference>
<evidence type="ECO:0000313" key="2">
    <source>
        <dbReference type="EMBL" id="CAG7727760.1"/>
    </source>
</evidence>
<reference evidence="2" key="1">
    <citation type="submission" date="2021-06" db="EMBL/GenBank/DDBJ databases">
        <authorList>
            <person name="Hodson N. C."/>
            <person name="Mongue J. A."/>
            <person name="Jaron S. K."/>
        </authorList>
    </citation>
    <scope>NUCLEOTIDE SEQUENCE</scope>
</reference>
<dbReference type="AlphaFoldDB" id="A0A8J2P0T0"/>